<accession>A0A371YXD8</accession>
<comment type="caution">
    <text evidence="1">The sequence shown here is derived from an EMBL/GenBank/DDBJ whole genome shotgun (WGS) entry which is preliminary data.</text>
</comment>
<gene>
    <name evidence="1" type="ORF">DY926_14195</name>
</gene>
<dbReference type="InterPro" id="IPR007460">
    <property type="entry name" value="BrnT_toxin"/>
</dbReference>
<dbReference type="Pfam" id="PF04365">
    <property type="entry name" value="BrnT_toxin"/>
    <property type="match status" value="1"/>
</dbReference>
<protein>
    <submittedName>
        <fullName evidence="1">BrnT family toxin</fullName>
    </submittedName>
</protein>
<proteinExistence type="predicted"/>
<dbReference type="AlphaFoldDB" id="A0A371YXD8"/>
<evidence type="ECO:0000313" key="2">
    <source>
        <dbReference type="Proteomes" id="UP000262371"/>
    </source>
</evidence>
<keyword evidence="2" id="KW-1185">Reference proteome</keyword>
<dbReference type="RefSeq" id="WP_116703958.1">
    <property type="nucleotide sequence ID" value="NZ_QUWV01000144.1"/>
</dbReference>
<dbReference type="Proteomes" id="UP000262371">
    <property type="component" value="Unassembled WGS sequence"/>
</dbReference>
<dbReference type="Gene3D" id="3.10.450.530">
    <property type="entry name" value="Ribonuclease toxin, BrnT, of type II toxin-antitoxin system"/>
    <property type="match status" value="1"/>
</dbReference>
<dbReference type="EMBL" id="QUWV01000144">
    <property type="protein sequence ID" value="RFD18902.1"/>
    <property type="molecule type" value="Genomic_DNA"/>
</dbReference>
<name>A0A371YXD8_9PROT</name>
<reference evidence="1 2" key="1">
    <citation type="submission" date="2018-08" db="EMBL/GenBank/DDBJ databases">
        <title>Komagataeibacter sp. AV 382.</title>
        <authorList>
            <person name="Skraban J."/>
            <person name="Trcek J."/>
        </authorList>
    </citation>
    <scope>NUCLEOTIDE SEQUENCE [LARGE SCALE GENOMIC DNA]</scope>
    <source>
        <strain evidence="1 2">AV 382</strain>
    </source>
</reference>
<sequence length="90" mass="10421">MDITFDPIKRARTIRERGLDYADAAKVFAGLTATIQDERQDYGEPRFITAGFLDGRLVVLAWTPRGAARRIFSMRHAHEREEALWRKRMG</sequence>
<organism evidence="1 2">
    <name type="scientific">Komagataeibacter melaceti</name>
    <dbReference type="NCBI Taxonomy" id="2766577"/>
    <lineage>
        <taxon>Bacteria</taxon>
        <taxon>Pseudomonadati</taxon>
        <taxon>Pseudomonadota</taxon>
        <taxon>Alphaproteobacteria</taxon>
        <taxon>Acetobacterales</taxon>
        <taxon>Acetobacteraceae</taxon>
        <taxon>Komagataeibacter</taxon>
    </lineage>
</organism>
<dbReference type="InterPro" id="IPR038573">
    <property type="entry name" value="BrnT_sf"/>
</dbReference>
<evidence type="ECO:0000313" key="1">
    <source>
        <dbReference type="EMBL" id="RFD18902.1"/>
    </source>
</evidence>
<dbReference type="OrthoDB" id="9798158at2"/>